<proteinExistence type="predicted"/>
<reference evidence="1 2" key="1">
    <citation type="submission" date="2023-03" db="EMBL/GenBank/DDBJ databases">
        <authorList>
            <person name="Pearce D."/>
        </authorList>
    </citation>
    <scope>NUCLEOTIDE SEQUENCE [LARGE SCALE GENOMIC DNA]</scope>
    <source>
        <strain evidence="1">Msz</strain>
    </source>
</reference>
<dbReference type="EMBL" id="OX458333">
    <property type="protein sequence ID" value="CAI8740468.1"/>
    <property type="molecule type" value="Genomic_DNA"/>
</dbReference>
<evidence type="ECO:0000313" key="1">
    <source>
        <dbReference type="EMBL" id="CAI8740468.1"/>
    </source>
</evidence>
<sequence>MMPVLSSAEGPVLSLIEGRFTPFTISYEVPQRRAKRRVRRRGHRRTVAAKATCVIGSTASRRMHYTSPQLTPFHYPGVANGFLKNGEAVG</sequence>
<name>A0ABN8WX96_9GAMM</name>
<evidence type="ECO:0000313" key="2">
    <source>
        <dbReference type="Proteomes" id="UP001162030"/>
    </source>
</evidence>
<protein>
    <submittedName>
        <fullName evidence="1">Uncharacterized protein</fullName>
    </submittedName>
</protein>
<organism evidence="1 2">
    <name type="scientific">Methylocaldum szegediense</name>
    <dbReference type="NCBI Taxonomy" id="73780"/>
    <lineage>
        <taxon>Bacteria</taxon>
        <taxon>Pseudomonadati</taxon>
        <taxon>Pseudomonadota</taxon>
        <taxon>Gammaproteobacteria</taxon>
        <taxon>Methylococcales</taxon>
        <taxon>Methylococcaceae</taxon>
        <taxon>Methylocaldum</taxon>
    </lineage>
</organism>
<accession>A0ABN8WX96</accession>
<keyword evidence="2" id="KW-1185">Reference proteome</keyword>
<gene>
    <name evidence="1" type="ORF">MSZNOR_0454</name>
</gene>
<dbReference type="Proteomes" id="UP001162030">
    <property type="component" value="Chromosome"/>
</dbReference>